<keyword evidence="6" id="KW-1185">Reference proteome</keyword>
<feature type="repeat" description="TPR" evidence="3">
    <location>
        <begin position="207"/>
        <end position="240"/>
    </location>
</feature>
<comment type="caution">
    <text evidence="5">The sequence shown here is derived from an EMBL/GenBank/DDBJ whole genome shotgun (WGS) entry which is preliminary data.</text>
</comment>
<dbReference type="Proteomes" id="UP001515480">
    <property type="component" value="Unassembled WGS sequence"/>
</dbReference>
<gene>
    <name evidence="5" type="ORF">AB1Y20_019914</name>
</gene>
<evidence type="ECO:0000256" key="2">
    <source>
        <dbReference type="ARBA" id="ARBA00022803"/>
    </source>
</evidence>
<evidence type="ECO:0000256" key="3">
    <source>
        <dbReference type="PROSITE-ProRule" id="PRU00339"/>
    </source>
</evidence>
<dbReference type="EMBL" id="JBGBPQ010000004">
    <property type="protein sequence ID" value="KAL1525041.1"/>
    <property type="molecule type" value="Genomic_DNA"/>
</dbReference>
<organism evidence="5 6">
    <name type="scientific">Prymnesium parvum</name>
    <name type="common">Toxic golden alga</name>
    <dbReference type="NCBI Taxonomy" id="97485"/>
    <lineage>
        <taxon>Eukaryota</taxon>
        <taxon>Haptista</taxon>
        <taxon>Haptophyta</taxon>
        <taxon>Prymnesiophyceae</taxon>
        <taxon>Prymnesiales</taxon>
        <taxon>Prymnesiaceae</taxon>
        <taxon>Prymnesium</taxon>
    </lineage>
</organism>
<dbReference type="InterPro" id="IPR011990">
    <property type="entry name" value="TPR-like_helical_dom_sf"/>
</dbReference>
<dbReference type="PANTHER" id="PTHR22904">
    <property type="entry name" value="TPR REPEAT CONTAINING PROTEIN"/>
    <property type="match status" value="1"/>
</dbReference>
<evidence type="ECO:0000256" key="1">
    <source>
        <dbReference type="ARBA" id="ARBA00022737"/>
    </source>
</evidence>
<proteinExistence type="predicted"/>
<evidence type="ECO:0008006" key="7">
    <source>
        <dbReference type="Google" id="ProtNLM"/>
    </source>
</evidence>
<feature type="region of interest" description="Disordered" evidence="4">
    <location>
        <begin position="484"/>
        <end position="506"/>
    </location>
</feature>
<dbReference type="PROSITE" id="PS50005">
    <property type="entry name" value="TPR"/>
    <property type="match status" value="2"/>
</dbReference>
<feature type="repeat" description="TPR" evidence="3">
    <location>
        <begin position="173"/>
        <end position="206"/>
    </location>
</feature>
<dbReference type="PANTHER" id="PTHR22904:SF523">
    <property type="entry name" value="STRESS-INDUCED-PHOSPHOPROTEIN 1"/>
    <property type="match status" value="1"/>
</dbReference>
<dbReference type="AlphaFoldDB" id="A0AB34JVR4"/>
<sequence>MDDGLSELLAQLKLTHYAKMLEDEAITDVGLLESMGKEMLSESLEELGMDLGSVQKLCNALFGAADTFGSAAGSQPAGSVGALPDWMHGGTAYGGSRGRDDEDETDDDDDDDGLELEENDDDDDGLELEENREIATAQCPPTAPSPAPDPPPAVAVSQEAKDGRSSEATRRVAERVKAQGNDALKAGRYAEAADLYGQAIVLDPSSPIYLANRSHAYSSLGRFERALEDAKKAIALKPDYLKAHLRLGTALTGLSRHAEAGAAYEAALQVESTPAERQQLEQLRTKALETAKLEAEFAADCFDWMSELNERVPPNDFYERGLAQQDDAPMVFEYRDALQEGLEEMKASEGTLALRGKQGSCFDVIKVLSSNFEKLTLLAERRANALTKRTGSVAVKIRHLKTDWRGEGYDEEVCERMQERCELEHGRLKKLSGSKHWIGLAADMAAETRGHVGGVAYPCIFVEHFAGKDLSEVISSNGVGAPIEPRGVSVDDDEEEGTYAKGASAGDKVTPEALRKDLTTIKTMLLGAMRAMKDAFDAGFYFTADGSDGPFIADLVILDGKVKMAEVEPLTEKQEDEEVEFSMEPLVMSPIGAYIRSWWVNTAKTMGIDPNNPLKVRDDLQAVLNDFGTLNWMLFNWPKEQLAGDRILDLVINGPQQVATIDPTVERHWEDFMNRAFLMLGPRRFDEINAMTQELNQGELDMKDLINRSRYVMGTDFENLHLEYLGLLKELGHKIGK</sequence>
<evidence type="ECO:0000256" key="4">
    <source>
        <dbReference type="SAM" id="MobiDB-lite"/>
    </source>
</evidence>
<feature type="compositionally biased region" description="Pro residues" evidence="4">
    <location>
        <begin position="141"/>
        <end position="153"/>
    </location>
</feature>
<dbReference type="GO" id="GO:0051879">
    <property type="term" value="F:Hsp90 protein binding"/>
    <property type="evidence" value="ECO:0007669"/>
    <property type="project" value="TreeGrafter"/>
</dbReference>
<protein>
    <recommendedName>
        <fullName evidence="7">Protein-serine/threonine phosphatase</fullName>
    </recommendedName>
</protein>
<evidence type="ECO:0000313" key="6">
    <source>
        <dbReference type="Proteomes" id="UP001515480"/>
    </source>
</evidence>
<feature type="region of interest" description="Disordered" evidence="4">
    <location>
        <begin position="71"/>
        <end position="125"/>
    </location>
</feature>
<feature type="region of interest" description="Disordered" evidence="4">
    <location>
        <begin position="138"/>
        <end position="171"/>
    </location>
</feature>
<keyword evidence="2 3" id="KW-0802">TPR repeat</keyword>
<name>A0AB34JVR4_PRYPA</name>
<evidence type="ECO:0000313" key="5">
    <source>
        <dbReference type="EMBL" id="KAL1525041.1"/>
    </source>
</evidence>
<reference evidence="5 6" key="1">
    <citation type="journal article" date="2024" name="Science">
        <title>Giant polyketide synthase enzymes in the biosynthesis of giant marine polyether toxins.</title>
        <authorList>
            <person name="Fallon T.R."/>
            <person name="Shende V.V."/>
            <person name="Wierzbicki I.H."/>
            <person name="Pendleton A.L."/>
            <person name="Watervoot N.F."/>
            <person name="Auber R.P."/>
            <person name="Gonzalez D.J."/>
            <person name="Wisecaver J.H."/>
            <person name="Moore B.S."/>
        </authorList>
    </citation>
    <scope>NUCLEOTIDE SEQUENCE [LARGE SCALE GENOMIC DNA]</scope>
    <source>
        <strain evidence="5 6">12B1</strain>
    </source>
</reference>
<dbReference type="InterPro" id="IPR019734">
    <property type="entry name" value="TPR_rpt"/>
</dbReference>
<dbReference type="SUPFAM" id="SSF48452">
    <property type="entry name" value="TPR-like"/>
    <property type="match status" value="1"/>
</dbReference>
<dbReference type="Gene3D" id="1.25.40.10">
    <property type="entry name" value="Tetratricopeptide repeat domain"/>
    <property type="match status" value="1"/>
</dbReference>
<dbReference type="SMART" id="SM00028">
    <property type="entry name" value="TPR"/>
    <property type="match status" value="3"/>
</dbReference>
<feature type="compositionally biased region" description="Acidic residues" evidence="4">
    <location>
        <begin position="101"/>
        <end position="125"/>
    </location>
</feature>
<accession>A0AB34JVR4</accession>
<feature type="compositionally biased region" description="Basic and acidic residues" evidence="4">
    <location>
        <begin position="159"/>
        <end position="171"/>
    </location>
</feature>
<keyword evidence="1" id="KW-0677">Repeat</keyword>
<dbReference type="Pfam" id="PF13432">
    <property type="entry name" value="TPR_16"/>
    <property type="match status" value="2"/>
</dbReference>